<dbReference type="InterPro" id="IPR027328">
    <property type="entry name" value="MAPRE"/>
</dbReference>
<protein>
    <submittedName>
        <fullName evidence="12">Uncharacterized protein</fullName>
    </submittedName>
</protein>
<keyword evidence="13" id="KW-1185">Reference proteome</keyword>
<dbReference type="SUPFAM" id="SSF47576">
    <property type="entry name" value="Calponin-homology domain, CH-domain"/>
    <property type="match status" value="1"/>
</dbReference>
<reference evidence="12" key="1">
    <citation type="journal article" date="2023" name="Science">
        <title>Genome structures resolve the early diversification of teleost fishes.</title>
        <authorList>
            <person name="Parey E."/>
            <person name="Louis A."/>
            <person name="Montfort J."/>
            <person name="Bouchez O."/>
            <person name="Roques C."/>
            <person name="Iampietro C."/>
            <person name="Lluch J."/>
            <person name="Castinel A."/>
            <person name="Donnadieu C."/>
            <person name="Desvignes T."/>
            <person name="Floi Bucao C."/>
            <person name="Jouanno E."/>
            <person name="Wen M."/>
            <person name="Mejri S."/>
            <person name="Dirks R."/>
            <person name="Jansen H."/>
            <person name="Henkel C."/>
            <person name="Chen W.J."/>
            <person name="Zahm M."/>
            <person name="Cabau C."/>
            <person name="Klopp C."/>
            <person name="Thompson A.W."/>
            <person name="Robinson-Rechavi M."/>
            <person name="Braasch I."/>
            <person name="Lecointre G."/>
            <person name="Bobe J."/>
            <person name="Postlethwait J.H."/>
            <person name="Berthelot C."/>
            <person name="Roest Crollius H."/>
            <person name="Guiguen Y."/>
        </authorList>
    </citation>
    <scope>NUCLEOTIDE SEQUENCE</scope>
    <source>
        <strain evidence="12">NC1722</strain>
    </source>
</reference>
<evidence type="ECO:0000256" key="4">
    <source>
        <dbReference type="ARBA" id="ARBA00022618"/>
    </source>
</evidence>
<dbReference type="Pfam" id="PF00307">
    <property type="entry name" value="CH"/>
    <property type="match status" value="1"/>
</dbReference>
<comment type="caution">
    <text evidence="12">The sequence shown here is derived from an EMBL/GenBank/DDBJ whole genome shotgun (WGS) entry which is preliminary data.</text>
</comment>
<evidence type="ECO:0000256" key="3">
    <source>
        <dbReference type="ARBA" id="ARBA00022490"/>
    </source>
</evidence>
<evidence type="ECO:0000259" key="10">
    <source>
        <dbReference type="PROSITE" id="PS50021"/>
    </source>
</evidence>
<dbReference type="Gene3D" id="2.30.30.140">
    <property type="match status" value="1"/>
</dbReference>
<dbReference type="SMART" id="SM00293">
    <property type="entry name" value="PWWP"/>
    <property type="match status" value="1"/>
</dbReference>
<feature type="compositionally biased region" description="Polar residues" evidence="9">
    <location>
        <begin position="139"/>
        <end position="154"/>
    </location>
</feature>
<dbReference type="EMBL" id="JAINUG010000020">
    <property type="protein sequence ID" value="KAJ8412277.1"/>
    <property type="molecule type" value="Genomic_DNA"/>
</dbReference>
<feature type="region of interest" description="Disordered" evidence="9">
    <location>
        <begin position="734"/>
        <end position="761"/>
    </location>
</feature>
<dbReference type="InterPro" id="IPR000313">
    <property type="entry name" value="PWWP_dom"/>
</dbReference>
<evidence type="ECO:0000256" key="2">
    <source>
        <dbReference type="ARBA" id="ARBA00010729"/>
    </source>
</evidence>
<evidence type="ECO:0000256" key="7">
    <source>
        <dbReference type="ARBA" id="ARBA00023212"/>
    </source>
</evidence>
<evidence type="ECO:0000256" key="6">
    <source>
        <dbReference type="ARBA" id="ARBA00022776"/>
    </source>
</evidence>
<dbReference type="Proteomes" id="UP001221898">
    <property type="component" value="Unassembled WGS sequence"/>
</dbReference>
<dbReference type="Pfam" id="PF00855">
    <property type="entry name" value="PWWP"/>
    <property type="match status" value="1"/>
</dbReference>
<dbReference type="GO" id="GO:0005874">
    <property type="term" value="C:microtubule"/>
    <property type="evidence" value="ECO:0007669"/>
    <property type="project" value="UniProtKB-KW"/>
</dbReference>
<evidence type="ECO:0000256" key="5">
    <source>
        <dbReference type="ARBA" id="ARBA00022701"/>
    </source>
</evidence>
<dbReference type="AlphaFoldDB" id="A0AAD7T0Q3"/>
<dbReference type="FunFam" id="1.10.418.10:FF:000028">
    <property type="entry name" value="RP/EB family microtubule-associated protein"/>
    <property type="match status" value="1"/>
</dbReference>
<evidence type="ECO:0000256" key="9">
    <source>
        <dbReference type="SAM" id="MobiDB-lite"/>
    </source>
</evidence>
<keyword evidence="4" id="KW-0132">Cell division</keyword>
<dbReference type="Gene3D" id="1.10.418.10">
    <property type="entry name" value="Calponin-like domain"/>
    <property type="match status" value="1"/>
</dbReference>
<sequence length="972" mass="107215">MAMNVTLTQDVVEKCNRYKLLGWLNKSLQTDFTQVEETCSGAVFCQLMDWLYPESLDLTQVKFQAQEKVDFIHNYSLLQSSFLKMGVTKCVPVEDLIRGKFRDCFTFLKWFKMFFDANFCGQVYCPLKARHGQTILSVKPNNKSLQTRSPQQQPAARVKSMSDSEKETPSKARKRIIFLEEWRKSFCWAKPSKLGDVYAYCLLCDVNINVNHAGKLDLKRHQQSKRHRKNGRHSLFPRPPAVPAPLDSFSCSTSTLQFIESSCAGLDVLRKVHNGGKVSLRAARYVLGLRYPEDVVAACNETPYCVYLYRGVELGGGAKACAVLVGFFAEAAGRNHIRLLDVIEPEGDGNDAVSAGLVETLKRFNVPALNLAACYVDGDAECAGRIGERLKELNPNAMVMSGLYGLADWASRTGVAALSDPTRELISQIHRHYSTCSPTNDNLKELFARTGAVALEIWADLKSCDPQDEGVGLICGRLGEPKIRATFAFLGHALEPLRAFQERLDKRGEDLPQVLRDASGLLRLYAARFLRLHAVSKYLKQCDPAILGNKKFHLPRAELKVGEAAEGFLDGAGGKGLEEEVVSLYAAVTGVVAKGLPLSEAALCDAALLLSPAGRVQVTSKVVGDLGAELGLCGTPELAARLLQEFLEYQLTEGEEPLEDPSLEQHWGLALRAMGRESVFRKLILTLLALPRPPLRPEAIFSQALENGDAALFDEVVTESKQDTTEELDLTNDSVLSNATPSSPLCNGTKAEPGSSADAEGASLVESVKPCAVVLEKIPQVEPNKSSYFFEDDIIWTTSCQEVASSTSTPDKATPSPKRSKKSYQYQDGKGYSLGDLVWGKVKGFSWWPGVVVGWRSKQATLGMRRVEWFGDGMFSELDFVHFAKIAVQLLQSWPCPDKVGPRVRPKSRWMSPRAVKRIYVVKSPSDDWSSTTSACTALDDIQQNTTPHTFIDTRLLFPSLTSNGPKRSSVV</sequence>
<keyword evidence="5" id="KW-0493">Microtubule</keyword>
<name>A0AAD7T0Q3_9TELE</name>
<dbReference type="InterPro" id="IPR036872">
    <property type="entry name" value="CH_dom_sf"/>
</dbReference>
<organism evidence="12 13">
    <name type="scientific">Aldrovandia affinis</name>
    <dbReference type="NCBI Taxonomy" id="143900"/>
    <lineage>
        <taxon>Eukaryota</taxon>
        <taxon>Metazoa</taxon>
        <taxon>Chordata</taxon>
        <taxon>Craniata</taxon>
        <taxon>Vertebrata</taxon>
        <taxon>Euteleostomi</taxon>
        <taxon>Actinopterygii</taxon>
        <taxon>Neopterygii</taxon>
        <taxon>Teleostei</taxon>
        <taxon>Notacanthiformes</taxon>
        <taxon>Halosauridae</taxon>
        <taxon>Aldrovandia</taxon>
    </lineage>
</organism>
<dbReference type="GO" id="GO:0051301">
    <property type="term" value="P:cell division"/>
    <property type="evidence" value="ECO:0007669"/>
    <property type="project" value="UniProtKB-KW"/>
</dbReference>
<dbReference type="GO" id="GO:0008017">
    <property type="term" value="F:microtubule binding"/>
    <property type="evidence" value="ECO:0007669"/>
    <property type="project" value="InterPro"/>
</dbReference>
<feature type="domain" description="PWWP" evidence="11">
    <location>
        <begin position="834"/>
        <end position="886"/>
    </location>
</feature>
<feature type="domain" description="Calponin-homology (CH)" evidence="10">
    <location>
        <begin position="14"/>
        <end position="116"/>
    </location>
</feature>
<dbReference type="SUPFAM" id="SSF63748">
    <property type="entry name" value="Tudor/PWWP/MBT"/>
    <property type="match status" value="1"/>
</dbReference>
<evidence type="ECO:0000259" key="11">
    <source>
        <dbReference type="PROSITE" id="PS50812"/>
    </source>
</evidence>
<proteinExistence type="inferred from homology"/>
<evidence type="ECO:0000256" key="8">
    <source>
        <dbReference type="ARBA" id="ARBA00023306"/>
    </source>
</evidence>
<gene>
    <name evidence="12" type="ORF">AAFF_G00145440</name>
</gene>
<keyword evidence="8" id="KW-0131">Cell cycle</keyword>
<feature type="compositionally biased region" description="Basic and acidic residues" evidence="9">
    <location>
        <begin position="160"/>
        <end position="169"/>
    </location>
</feature>
<comment type="similarity">
    <text evidence="2">Belongs to the MAPRE family.</text>
</comment>
<evidence type="ECO:0000313" key="12">
    <source>
        <dbReference type="EMBL" id="KAJ8412277.1"/>
    </source>
</evidence>
<accession>A0AAD7T0Q3</accession>
<feature type="compositionally biased region" description="Polar residues" evidence="9">
    <location>
        <begin position="734"/>
        <end position="746"/>
    </location>
</feature>
<keyword evidence="7" id="KW-0206">Cytoskeleton</keyword>
<dbReference type="PANTHER" id="PTHR10623">
    <property type="entry name" value="MICROTUBULE-ASSOCIATED PROTEIN RP/EB FAMILY MEMBER"/>
    <property type="match status" value="1"/>
</dbReference>
<evidence type="ECO:0000313" key="13">
    <source>
        <dbReference type="Proteomes" id="UP001221898"/>
    </source>
</evidence>
<dbReference type="PROSITE" id="PS50021">
    <property type="entry name" value="CH"/>
    <property type="match status" value="1"/>
</dbReference>
<feature type="region of interest" description="Disordered" evidence="9">
    <location>
        <begin position="139"/>
        <end position="169"/>
    </location>
</feature>
<evidence type="ECO:0000256" key="1">
    <source>
        <dbReference type="ARBA" id="ARBA00004245"/>
    </source>
</evidence>
<feature type="region of interest" description="Disordered" evidence="9">
    <location>
        <begin position="805"/>
        <end position="825"/>
    </location>
</feature>
<dbReference type="InterPro" id="IPR001715">
    <property type="entry name" value="CH_dom"/>
</dbReference>
<keyword evidence="3" id="KW-0963">Cytoplasm</keyword>
<comment type="subcellular location">
    <subcellularLocation>
        <location evidence="1">Cytoplasm</location>
        <location evidence="1">Cytoskeleton</location>
    </subcellularLocation>
</comment>
<keyword evidence="6" id="KW-0498">Mitosis</keyword>
<dbReference type="PROSITE" id="PS50812">
    <property type="entry name" value="PWWP"/>
    <property type="match status" value="1"/>
</dbReference>